<evidence type="ECO:0000313" key="13">
    <source>
        <dbReference type="Proteomes" id="UP000261540"/>
    </source>
</evidence>
<evidence type="ECO:0000256" key="2">
    <source>
        <dbReference type="ARBA" id="ARBA00022999"/>
    </source>
</evidence>
<dbReference type="SMART" id="SM00326">
    <property type="entry name" value="SH3"/>
    <property type="match status" value="2"/>
</dbReference>
<keyword evidence="2 7" id="KW-0727">SH2 domain</keyword>
<dbReference type="PROSITE" id="PS50001">
    <property type="entry name" value="SH2"/>
    <property type="match status" value="1"/>
</dbReference>
<dbReference type="PROSITE" id="PS50002">
    <property type="entry name" value="SH3"/>
    <property type="match status" value="1"/>
</dbReference>
<dbReference type="InterPro" id="IPR001452">
    <property type="entry name" value="SH3_domain"/>
</dbReference>
<evidence type="ECO:0000256" key="8">
    <source>
        <dbReference type="PROSITE-ProRule" id="PRU00192"/>
    </source>
</evidence>
<reference evidence="12" key="1">
    <citation type="submission" date="2025-08" db="UniProtKB">
        <authorList>
            <consortium name="Ensembl"/>
        </authorList>
    </citation>
    <scope>IDENTIFICATION</scope>
</reference>
<protein>
    <recommendedName>
        <fullName evidence="6">Osteoclast-stimulating factor 1</fullName>
    </recommendedName>
</protein>
<comment type="function">
    <text evidence="5">Induces bone resorption, acting probably through a signaling cascade which results in the secretion of factor(s) enhancing osteoclast formation and activity.</text>
</comment>
<dbReference type="Ensembl" id="ENSPKIT00000042287.1">
    <property type="protein sequence ID" value="ENSPKIP00000017768.1"/>
    <property type="gene ID" value="ENSPKIG00000003551.1"/>
</dbReference>
<dbReference type="SUPFAM" id="SSF55550">
    <property type="entry name" value="SH2 domain"/>
    <property type="match status" value="1"/>
</dbReference>
<dbReference type="GeneTree" id="ENSGT00940000157307"/>
<dbReference type="InterPro" id="IPR043539">
    <property type="entry name" value="Grb2-like"/>
</dbReference>
<evidence type="ECO:0000256" key="7">
    <source>
        <dbReference type="PROSITE-ProRule" id="PRU00191"/>
    </source>
</evidence>
<evidence type="ECO:0000313" key="12">
    <source>
        <dbReference type="Ensembl" id="ENSPKIP00000017768.1"/>
    </source>
</evidence>
<reference evidence="12" key="2">
    <citation type="submission" date="2025-09" db="UniProtKB">
        <authorList>
            <consortium name="Ensembl"/>
        </authorList>
    </citation>
    <scope>IDENTIFICATION</scope>
</reference>
<feature type="region of interest" description="Disordered" evidence="9">
    <location>
        <begin position="198"/>
        <end position="218"/>
    </location>
</feature>
<proteinExistence type="predicted"/>
<name>A0A3B3RHE3_9TELE</name>
<dbReference type="PANTHER" id="PTHR46037">
    <property type="entry name" value="PROTEIN ENHANCER OF SEVENLESS 2B"/>
    <property type="match status" value="1"/>
</dbReference>
<evidence type="ECO:0000256" key="6">
    <source>
        <dbReference type="ARBA" id="ARBA00040640"/>
    </source>
</evidence>
<dbReference type="STRING" id="1676925.ENSPKIP00000017768"/>
<dbReference type="PRINTS" id="PR00401">
    <property type="entry name" value="SH2DOMAIN"/>
</dbReference>
<dbReference type="SMART" id="SM00252">
    <property type="entry name" value="SH2"/>
    <property type="match status" value="1"/>
</dbReference>
<sequence length="279" mass="31828">MHASLYTTSLRFPQILSSEDHWYKAELHGHEGFVPKNYTERKVPSWFHESASRPAAEELLMSRTVGSFLIRGSQNSPGDFSISVRHHCDVQHFKVMKDKKGSYFLWTEKFTSLNKLVEYYKTTSISKQTQIFLREDRPSEPFPPMHHQQGKRGSGPEGRSHHYDGLGGSPSFRNFDTIPPAHQPRRNMEERAHTIGAVGRSSPFGPAPVPRRASDTMALTQRPAKHVRALYDFMAEEADELGFCAGEILEVLDWSDPSWWKGRLQGRIGLFPANYTMPI</sequence>
<dbReference type="AlphaFoldDB" id="A0A3B3RHE3"/>
<keyword evidence="1 8" id="KW-0728">SH3 domain</keyword>
<dbReference type="Pfam" id="PF00018">
    <property type="entry name" value="SH3_1"/>
    <property type="match status" value="1"/>
</dbReference>
<dbReference type="InterPro" id="IPR000980">
    <property type="entry name" value="SH2"/>
</dbReference>
<feature type="domain" description="SH2" evidence="10">
    <location>
        <begin position="46"/>
        <end position="139"/>
    </location>
</feature>
<feature type="domain" description="SH3" evidence="11">
    <location>
        <begin position="222"/>
        <end position="279"/>
    </location>
</feature>
<keyword evidence="13" id="KW-1185">Reference proteome</keyword>
<dbReference type="CDD" id="cd09941">
    <property type="entry name" value="SH2_Grb2_like"/>
    <property type="match status" value="1"/>
</dbReference>
<dbReference type="FunFam" id="2.30.30.40:FF:000072">
    <property type="entry name" value="Unconventional Myosin IB"/>
    <property type="match status" value="1"/>
</dbReference>
<accession>A0A3B3RHE3</accession>
<organism evidence="12 13">
    <name type="scientific">Paramormyrops kingsleyae</name>
    <dbReference type="NCBI Taxonomy" id="1676925"/>
    <lineage>
        <taxon>Eukaryota</taxon>
        <taxon>Metazoa</taxon>
        <taxon>Chordata</taxon>
        <taxon>Craniata</taxon>
        <taxon>Vertebrata</taxon>
        <taxon>Euteleostomi</taxon>
        <taxon>Actinopterygii</taxon>
        <taxon>Neopterygii</taxon>
        <taxon>Teleostei</taxon>
        <taxon>Osteoglossocephala</taxon>
        <taxon>Osteoglossomorpha</taxon>
        <taxon>Osteoglossiformes</taxon>
        <taxon>Mormyridae</taxon>
        <taxon>Paramormyrops</taxon>
    </lineage>
</organism>
<evidence type="ECO:0000256" key="9">
    <source>
        <dbReference type="SAM" id="MobiDB-lite"/>
    </source>
</evidence>
<dbReference type="SUPFAM" id="SSF50044">
    <property type="entry name" value="SH3-domain"/>
    <property type="match status" value="1"/>
</dbReference>
<dbReference type="InterPro" id="IPR036028">
    <property type="entry name" value="SH3-like_dom_sf"/>
</dbReference>
<keyword evidence="3" id="KW-0040">ANK repeat</keyword>
<evidence type="ECO:0000259" key="11">
    <source>
        <dbReference type="PROSITE" id="PS50002"/>
    </source>
</evidence>
<evidence type="ECO:0000256" key="3">
    <source>
        <dbReference type="ARBA" id="ARBA00023043"/>
    </source>
</evidence>
<evidence type="ECO:0000256" key="4">
    <source>
        <dbReference type="ARBA" id="ARBA00023288"/>
    </source>
</evidence>
<dbReference type="Gene3D" id="3.30.505.10">
    <property type="entry name" value="SH2 domain"/>
    <property type="match status" value="1"/>
</dbReference>
<dbReference type="InterPro" id="IPR036860">
    <property type="entry name" value="SH2_dom_sf"/>
</dbReference>
<dbReference type="Gene3D" id="2.30.30.40">
    <property type="entry name" value="SH3 Domains"/>
    <property type="match status" value="2"/>
</dbReference>
<evidence type="ECO:0000256" key="5">
    <source>
        <dbReference type="ARBA" id="ARBA00037432"/>
    </source>
</evidence>
<evidence type="ECO:0000259" key="10">
    <source>
        <dbReference type="PROSITE" id="PS50001"/>
    </source>
</evidence>
<dbReference type="Pfam" id="PF00017">
    <property type="entry name" value="SH2"/>
    <property type="match status" value="1"/>
</dbReference>
<keyword evidence="4" id="KW-0449">Lipoprotein</keyword>
<feature type="region of interest" description="Disordered" evidence="9">
    <location>
        <begin position="136"/>
        <end position="185"/>
    </location>
</feature>
<dbReference type="Proteomes" id="UP000261540">
    <property type="component" value="Unplaced"/>
</dbReference>
<evidence type="ECO:0000256" key="1">
    <source>
        <dbReference type="ARBA" id="ARBA00022443"/>
    </source>
</evidence>
<dbReference type="PRINTS" id="PR00452">
    <property type="entry name" value="SH3DOMAIN"/>
</dbReference>